<organism evidence="2 3">
    <name type="scientific">Deinococcus psychrotolerans</name>
    <dbReference type="NCBI Taxonomy" id="2489213"/>
    <lineage>
        <taxon>Bacteria</taxon>
        <taxon>Thermotogati</taxon>
        <taxon>Deinococcota</taxon>
        <taxon>Deinococci</taxon>
        <taxon>Deinococcales</taxon>
        <taxon>Deinococcaceae</taxon>
        <taxon>Deinococcus</taxon>
    </lineage>
</organism>
<dbReference type="SMART" id="SM00671">
    <property type="entry name" value="SEL1"/>
    <property type="match status" value="2"/>
</dbReference>
<evidence type="ECO:0000313" key="2">
    <source>
        <dbReference type="EMBL" id="AZI45363.1"/>
    </source>
</evidence>
<dbReference type="InterPro" id="IPR006597">
    <property type="entry name" value="Sel1-like"/>
</dbReference>
<gene>
    <name evidence="2" type="ORF">EHF33_20855</name>
</gene>
<dbReference type="Pfam" id="PF10544">
    <property type="entry name" value="T5orf172"/>
    <property type="match status" value="1"/>
</dbReference>
<dbReference type="OrthoDB" id="9811665at2"/>
<dbReference type="SUPFAM" id="SSF81901">
    <property type="entry name" value="HCP-like"/>
    <property type="match status" value="1"/>
</dbReference>
<dbReference type="Proteomes" id="UP000276417">
    <property type="component" value="Plasmid unnamed5"/>
</dbReference>
<dbReference type="Pfam" id="PF08238">
    <property type="entry name" value="Sel1"/>
    <property type="match status" value="2"/>
</dbReference>
<keyword evidence="3" id="KW-1185">Reference proteome</keyword>
<evidence type="ECO:0000313" key="3">
    <source>
        <dbReference type="Proteomes" id="UP000276417"/>
    </source>
</evidence>
<dbReference type="EMBL" id="CP034189">
    <property type="protein sequence ID" value="AZI45363.1"/>
    <property type="molecule type" value="Genomic_DNA"/>
</dbReference>
<dbReference type="AlphaFoldDB" id="A0A3G8YK95"/>
<protein>
    <recommendedName>
        <fullName evidence="1">Bacteriophage T5 Orf172 DNA-binding domain-containing protein</fullName>
    </recommendedName>
</protein>
<dbReference type="InterPro" id="IPR011990">
    <property type="entry name" value="TPR-like_helical_dom_sf"/>
</dbReference>
<evidence type="ECO:0000259" key="1">
    <source>
        <dbReference type="SMART" id="SM00974"/>
    </source>
</evidence>
<accession>A0A3G8YK95</accession>
<dbReference type="Gene3D" id="1.25.40.10">
    <property type="entry name" value="Tetratricopeptide repeat domain"/>
    <property type="match status" value="1"/>
</dbReference>
<sequence length="371" mass="42198">MASGYLYALANESMPGVFKVGCTSRNPFDRAKELRTTGVPTAFHVVAAVLVADIKTAEASAHTLLGKNGQRIDDEREFFSANLAHIVLVFSQILNETGEAKPYDETPVSHEQILKDANTYHFGEGTIPPDLKKALKLYDQALQLGSHEAAFALSKIYREGQGIRKSTEKASYYTKRGRELRRMESETSDWPLWYWLSTLSEKEQHDNDNGDYYSPLIKAGSQGRIDILDLILPRVLKQDRHKEHKFDLFLSVGAVAFKAEDEKGANDIIIWIAENLKTHNISISRAPYFVVKWINGLMLSTSQYATILNQNRGNRMDDFIRKIFIIRRLDTDGKIKLPYDLLSRLRLNHIDRMKYISSPNLLIQALEDCFA</sequence>
<dbReference type="KEGG" id="dph:EHF33_20855"/>
<name>A0A3G8YK95_9DEIO</name>
<dbReference type="SMART" id="SM00974">
    <property type="entry name" value="T5orf172"/>
    <property type="match status" value="1"/>
</dbReference>
<geneLocation type="plasmid" evidence="2 3">
    <name>unnamed5</name>
</geneLocation>
<dbReference type="RefSeq" id="WP_124875897.1">
    <property type="nucleotide sequence ID" value="NZ_CP034189.1"/>
</dbReference>
<feature type="domain" description="Bacteriophage T5 Orf172 DNA-binding" evidence="1">
    <location>
        <begin position="12"/>
        <end position="93"/>
    </location>
</feature>
<reference evidence="2 3" key="1">
    <citation type="submission" date="2018-11" db="EMBL/GenBank/DDBJ databases">
        <title>Deinococcus shelandsis sp. nov., isolated from South Shetland Islands soil of Antarctica.</title>
        <authorList>
            <person name="Tian J."/>
        </authorList>
    </citation>
    <scope>NUCLEOTIDE SEQUENCE [LARGE SCALE GENOMIC DNA]</scope>
    <source>
        <strain evidence="2 3">S14-83T</strain>
        <plasmid evidence="2 3">unnamed5</plasmid>
    </source>
</reference>
<dbReference type="InterPro" id="IPR018306">
    <property type="entry name" value="Phage_T5_Orf172_DNA-bd"/>
</dbReference>
<keyword evidence="2" id="KW-0614">Plasmid</keyword>
<proteinExistence type="predicted"/>